<organism evidence="1 2">
    <name type="scientific">Amblyomma americanum</name>
    <name type="common">Lone star tick</name>
    <dbReference type="NCBI Taxonomy" id="6943"/>
    <lineage>
        <taxon>Eukaryota</taxon>
        <taxon>Metazoa</taxon>
        <taxon>Ecdysozoa</taxon>
        <taxon>Arthropoda</taxon>
        <taxon>Chelicerata</taxon>
        <taxon>Arachnida</taxon>
        <taxon>Acari</taxon>
        <taxon>Parasitiformes</taxon>
        <taxon>Ixodida</taxon>
        <taxon>Ixodoidea</taxon>
        <taxon>Ixodidae</taxon>
        <taxon>Amblyomminae</taxon>
        <taxon>Amblyomma</taxon>
    </lineage>
</organism>
<name>A0AAQ4FP44_AMBAM</name>
<comment type="caution">
    <text evidence="1">The sequence shown here is derived from an EMBL/GenBank/DDBJ whole genome shotgun (WGS) entry which is preliminary data.</text>
</comment>
<accession>A0AAQ4FP44</accession>
<proteinExistence type="predicted"/>
<evidence type="ECO:0000313" key="1">
    <source>
        <dbReference type="EMBL" id="KAK8788348.1"/>
    </source>
</evidence>
<gene>
    <name evidence="1" type="ORF">V5799_021875</name>
</gene>
<dbReference type="AlphaFoldDB" id="A0AAQ4FP44"/>
<keyword evidence="2" id="KW-1185">Reference proteome</keyword>
<dbReference type="Proteomes" id="UP001321473">
    <property type="component" value="Unassembled WGS sequence"/>
</dbReference>
<reference evidence="1 2" key="1">
    <citation type="journal article" date="2023" name="Arcadia Sci">
        <title>De novo assembly of a long-read Amblyomma americanum tick genome.</title>
        <authorList>
            <person name="Chou S."/>
            <person name="Poskanzer K.E."/>
            <person name="Rollins M."/>
            <person name="Thuy-Boun P.S."/>
        </authorList>
    </citation>
    <scope>NUCLEOTIDE SEQUENCE [LARGE SCALE GENOMIC DNA]</scope>
    <source>
        <strain evidence="1">F_SG_1</strain>
        <tissue evidence="1">Salivary glands</tissue>
    </source>
</reference>
<sequence length="571" mass="65816">MFRDNENFLRVIMPFITFGSNTDTCMPQTYSLPTKDGICYFPYDASLETLSDSVDAYMTHCMKPFDDRGADRTNIKLAMHILLAYNVMIYMRGDMGCEPKILEGRCANANQSQYYDIIRNNYDFALRYILRMFDIGVLPTYAVHGRDCAEISAHGTTSCLNNARFRREGLLSTDYETFKSSDHSSFRHKTWFPKYSSLLTDVIFPPALTLNYDRSRTEPHTISILSNYTLLEYNPDSPINPMSRMYTIQVLENVVRTIFVVGHKDDLRDVNPAKYYNYFAYVKDTSAINALPPGVVDCRSRCRNEYTDEFVTRIECENRVRTAQQTRRKTGVCDVTHFIPRSWCNESIAAARTERSLDYFVTNKDCNDTIDSVSEYRLKHECKDKCSTDFKDEFVPVDQLNRTCKHKCGTDFRSEFMLISQLDTQLNKTCKHKCGTDFRSEFVPISQLDIQLNKTCEHKCGTDFKDEFVPVGQLNKTCKSKCTTDFKDEFTTVDQCKADVESEKNNCKDRCASEFASEFVTVAECNRMVQSVDCKSKCETDLDFVSLSSHLKDVEVEKNRCKSTQTMQTLC</sequence>
<protein>
    <submittedName>
        <fullName evidence="1">Uncharacterized protein</fullName>
    </submittedName>
</protein>
<evidence type="ECO:0000313" key="2">
    <source>
        <dbReference type="Proteomes" id="UP001321473"/>
    </source>
</evidence>
<dbReference type="EMBL" id="JARKHS020000899">
    <property type="protein sequence ID" value="KAK8788348.1"/>
    <property type="molecule type" value="Genomic_DNA"/>
</dbReference>